<dbReference type="OrthoDB" id="2643959at2759"/>
<dbReference type="EMBL" id="KN832037">
    <property type="protein sequence ID" value="KIN96964.1"/>
    <property type="molecule type" value="Genomic_DNA"/>
</dbReference>
<gene>
    <name evidence="1" type="ORF">M404DRAFT_32803</name>
</gene>
<dbReference type="AlphaFoldDB" id="A0A0C3N7E3"/>
<dbReference type="InParanoid" id="A0A0C3N7E3"/>
<name>A0A0C3N7E3_PISTI</name>
<reference evidence="1 2" key="1">
    <citation type="submission" date="2014-04" db="EMBL/GenBank/DDBJ databases">
        <authorList>
            <consortium name="DOE Joint Genome Institute"/>
            <person name="Kuo A."/>
            <person name="Kohler A."/>
            <person name="Costa M.D."/>
            <person name="Nagy L.G."/>
            <person name="Floudas D."/>
            <person name="Copeland A."/>
            <person name="Barry K.W."/>
            <person name="Cichocki N."/>
            <person name="Veneault-Fourrey C."/>
            <person name="LaButti K."/>
            <person name="Lindquist E.A."/>
            <person name="Lipzen A."/>
            <person name="Lundell T."/>
            <person name="Morin E."/>
            <person name="Murat C."/>
            <person name="Sun H."/>
            <person name="Tunlid A."/>
            <person name="Henrissat B."/>
            <person name="Grigoriev I.V."/>
            <person name="Hibbett D.S."/>
            <person name="Martin F."/>
            <person name="Nordberg H.P."/>
            <person name="Cantor M.N."/>
            <person name="Hua S.X."/>
        </authorList>
    </citation>
    <scope>NUCLEOTIDE SEQUENCE [LARGE SCALE GENOMIC DNA]</scope>
    <source>
        <strain evidence="1 2">Marx 270</strain>
    </source>
</reference>
<evidence type="ECO:0000313" key="1">
    <source>
        <dbReference type="EMBL" id="KIN96964.1"/>
    </source>
</evidence>
<reference evidence="2" key="2">
    <citation type="submission" date="2015-01" db="EMBL/GenBank/DDBJ databases">
        <title>Evolutionary Origins and Diversification of the Mycorrhizal Mutualists.</title>
        <authorList>
            <consortium name="DOE Joint Genome Institute"/>
            <consortium name="Mycorrhizal Genomics Consortium"/>
            <person name="Kohler A."/>
            <person name="Kuo A."/>
            <person name="Nagy L.G."/>
            <person name="Floudas D."/>
            <person name="Copeland A."/>
            <person name="Barry K.W."/>
            <person name="Cichocki N."/>
            <person name="Veneault-Fourrey C."/>
            <person name="LaButti K."/>
            <person name="Lindquist E.A."/>
            <person name="Lipzen A."/>
            <person name="Lundell T."/>
            <person name="Morin E."/>
            <person name="Murat C."/>
            <person name="Riley R."/>
            <person name="Ohm R."/>
            <person name="Sun H."/>
            <person name="Tunlid A."/>
            <person name="Henrissat B."/>
            <person name="Grigoriev I.V."/>
            <person name="Hibbett D.S."/>
            <person name="Martin F."/>
        </authorList>
    </citation>
    <scope>NUCLEOTIDE SEQUENCE [LARGE SCALE GENOMIC DNA]</scope>
    <source>
        <strain evidence="2">Marx 270</strain>
    </source>
</reference>
<dbReference type="HOGENOM" id="CLU_2062456_0_0_1"/>
<organism evidence="1 2">
    <name type="scientific">Pisolithus tinctorius Marx 270</name>
    <dbReference type="NCBI Taxonomy" id="870435"/>
    <lineage>
        <taxon>Eukaryota</taxon>
        <taxon>Fungi</taxon>
        <taxon>Dikarya</taxon>
        <taxon>Basidiomycota</taxon>
        <taxon>Agaricomycotina</taxon>
        <taxon>Agaricomycetes</taxon>
        <taxon>Agaricomycetidae</taxon>
        <taxon>Boletales</taxon>
        <taxon>Sclerodermatineae</taxon>
        <taxon>Pisolithaceae</taxon>
        <taxon>Pisolithus</taxon>
    </lineage>
</organism>
<proteinExistence type="predicted"/>
<dbReference type="Proteomes" id="UP000054217">
    <property type="component" value="Unassembled WGS sequence"/>
</dbReference>
<keyword evidence="2" id="KW-1185">Reference proteome</keyword>
<sequence>MSSRPSTCVIDVVEDVIYVEVAGSFSKWDTHCFLVDISSPGIKKIVFRLKDTVNNNLSADAKCTLEGEALEQVEAASSQLKTAHAALWKAYEGTVGIQNVFCGVVDASHTLDTIRCESK</sequence>
<accession>A0A0C3N7E3</accession>
<protein>
    <submittedName>
        <fullName evidence="1">Uncharacterized protein</fullName>
    </submittedName>
</protein>
<evidence type="ECO:0000313" key="2">
    <source>
        <dbReference type="Proteomes" id="UP000054217"/>
    </source>
</evidence>